<evidence type="ECO:0000259" key="1">
    <source>
        <dbReference type="Pfam" id="PF13145"/>
    </source>
</evidence>
<reference evidence="2" key="2">
    <citation type="submission" date="2020-09" db="EMBL/GenBank/DDBJ databases">
        <authorList>
            <person name="Sun Q."/>
            <person name="Kim S."/>
        </authorList>
    </citation>
    <scope>NUCLEOTIDE SEQUENCE</scope>
    <source>
        <strain evidence="2">KCTC 22169</strain>
    </source>
</reference>
<sequence>MYRWSRWAGIWIAAGVLLTACSDKEPATATEPTVDESAEKVVEGWATVNDSVLTDDEFEAAVDRFFGDQIVDARALRNIRESLITSRALSQHAEQSLDADTLRSIELATQAYREEKLIAAYLDQVTTPEPVSAQAVKAYYENHLEDFGAASVKRLEVLRINFEEQGQQAAEAARLLGRVDERDDWATWSQKQADGSVRHMRVAANDQLSARLRAAIKPLGTDQVTGVIVEGDTAYRIRVLGVDRIPPKPLGEVSADIRRRLAANQLKQAISEVSEDVLSDSTIERRYD</sequence>
<feature type="domain" description="PpiC" evidence="1">
    <location>
        <begin position="131"/>
        <end position="253"/>
    </location>
</feature>
<reference evidence="2" key="1">
    <citation type="journal article" date="2014" name="Int. J. Syst. Evol. Microbiol.">
        <title>Complete genome sequence of Corynebacterium casei LMG S-19264T (=DSM 44701T), isolated from a smear-ripened cheese.</title>
        <authorList>
            <consortium name="US DOE Joint Genome Institute (JGI-PGF)"/>
            <person name="Walter F."/>
            <person name="Albersmeier A."/>
            <person name="Kalinowski J."/>
            <person name="Ruckert C."/>
        </authorList>
    </citation>
    <scope>NUCLEOTIDE SEQUENCE</scope>
    <source>
        <strain evidence="2">KCTC 22169</strain>
    </source>
</reference>
<dbReference type="EMBL" id="BMXR01000005">
    <property type="protein sequence ID" value="GGX56082.1"/>
    <property type="molecule type" value="Genomic_DNA"/>
</dbReference>
<name>A0A918KBI4_9GAMM</name>
<dbReference type="GO" id="GO:0003755">
    <property type="term" value="F:peptidyl-prolyl cis-trans isomerase activity"/>
    <property type="evidence" value="ECO:0007669"/>
    <property type="project" value="InterPro"/>
</dbReference>
<evidence type="ECO:0000313" key="3">
    <source>
        <dbReference type="Proteomes" id="UP000626148"/>
    </source>
</evidence>
<dbReference type="Proteomes" id="UP000626148">
    <property type="component" value="Unassembled WGS sequence"/>
</dbReference>
<evidence type="ECO:0000313" key="2">
    <source>
        <dbReference type="EMBL" id="GGX56082.1"/>
    </source>
</evidence>
<protein>
    <recommendedName>
        <fullName evidence="1">PpiC domain-containing protein</fullName>
    </recommendedName>
</protein>
<dbReference type="SUPFAM" id="SSF109998">
    <property type="entry name" value="Triger factor/SurA peptide-binding domain-like"/>
    <property type="match status" value="1"/>
</dbReference>
<proteinExistence type="predicted"/>
<dbReference type="RefSeq" id="WP_189609020.1">
    <property type="nucleotide sequence ID" value="NZ_BMXR01000005.1"/>
</dbReference>
<dbReference type="PROSITE" id="PS51257">
    <property type="entry name" value="PROKAR_LIPOPROTEIN"/>
    <property type="match status" value="1"/>
</dbReference>
<dbReference type="AlphaFoldDB" id="A0A918KBI4"/>
<accession>A0A918KBI4</accession>
<dbReference type="InterPro" id="IPR000297">
    <property type="entry name" value="PPIase_PpiC"/>
</dbReference>
<dbReference type="Pfam" id="PF13145">
    <property type="entry name" value="Rotamase_2"/>
    <property type="match status" value="1"/>
</dbReference>
<gene>
    <name evidence="2" type="ORF">GCM10007392_24840</name>
</gene>
<comment type="caution">
    <text evidence="2">The sequence shown here is derived from an EMBL/GenBank/DDBJ whole genome shotgun (WGS) entry which is preliminary data.</text>
</comment>
<keyword evidence="3" id="KW-1185">Reference proteome</keyword>
<dbReference type="InterPro" id="IPR027304">
    <property type="entry name" value="Trigger_fact/SurA_dom_sf"/>
</dbReference>
<organism evidence="2 3">
    <name type="scientific">Saccharospirillum salsuginis</name>
    <dbReference type="NCBI Taxonomy" id="418750"/>
    <lineage>
        <taxon>Bacteria</taxon>
        <taxon>Pseudomonadati</taxon>
        <taxon>Pseudomonadota</taxon>
        <taxon>Gammaproteobacteria</taxon>
        <taxon>Oceanospirillales</taxon>
        <taxon>Saccharospirillaceae</taxon>
        <taxon>Saccharospirillum</taxon>
    </lineage>
</organism>